<dbReference type="Proteomes" id="UP000603865">
    <property type="component" value="Unassembled WGS sequence"/>
</dbReference>
<proteinExistence type="predicted"/>
<dbReference type="InterPro" id="IPR016181">
    <property type="entry name" value="Acyl_CoA_acyltransferase"/>
</dbReference>
<dbReference type="InterPro" id="IPR050832">
    <property type="entry name" value="Bact_Acetyltransf"/>
</dbReference>
<feature type="domain" description="N-acetyltransferase" evidence="3">
    <location>
        <begin position="1"/>
        <end position="150"/>
    </location>
</feature>
<dbReference type="Gene3D" id="3.40.630.30">
    <property type="match status" value="1"/>
</dbReference>
<dbReference type="InterPro" id="IPR000182">
    <property type="entry name" value="GNAT_dom"/>
</dbReference>
<protein>
    <submittedName>
        <fullName evidence="4">N-acetyltransferase</fullName>
    </submittedName>
</protein>
<reference evidence="4" key="1">
    <citation type="journal article" date="2014" name="Int. J. Syst. Evol. Microbiol.">
        <title>Complete genome sequence of Corynebacterium casei LMG S-19264T (=DSM 44701T), isolated from a smear-ripened cheese.</title>
        <authorList>
            <consortium name="US DOE Joint Genome Institute (JGI-PGF)"/>
            <person name="Walter F."/>
            <person name="Albersmeier A."/>
            <person name="Kalinowski J."/>
            <person name="Ruckert C."/>
        </authorList>
    </citation>
    <scope>NUCLEOTIDE SEQUENCE</scope>
    <source>
        <strain evidence="4">JCM 31311</strain>
    </source>
</reference>
<sequence length="150" mass="16010">MATPDDAALLARFRAGMVTGFGVALEDGWEACWTAYFAEALTDGRYWALLAEQDGAAVACAALMFLPVVPVPSDPGGVRAQVQGVYTVPEFRGRGLGEALTRKVLREAQRRGLKSATLNAAPLGQGIYARLGFEQVAAPEMRLKLDGWAP</sequence>
<dbReference type="PROSITE" id="PS51186">
    <property type="entry name" value="GNAT"/>
    <property type="match status" value="1"/>
</dbReference>
<accession>A0A918C148</accession>
<gene>
    <name evidence="4" type="ORF">GCM10008957_13020</name>
</gene>
<keyword evidence="5" id="KW-1185">Reference proteome</keyword>
<name>A0A918C148_9DEIO</name>
<keyword evidence="1" id="KW-0808">Transferase</keyword>
<reference evidence="4" key="2">
    <citation type="submission" date="2020-09" db="EMBL/GenBank/DDBJ databases">
        <authorList>
            <person name="Sun Q."/>
            <person name="Ohkuma M."/>
        </authorList>
    </citation>
    <scope>NUCLEOTIDE SEQUENCE</scope>
    <source>
        <strain evidence="4">JCM 31311</strain>
    </source>
</reference>
<dbReference type="SUPFAM" id="SSF55729">
    <property type="entry name" value="Acyl-CoA N-acyltransferases (Nat)"/>
    <property type="match status" value="1"/>
</dbReference>
<dbReference type="CDD" id="cd04301">
    <property type="entry name" value="NAT_SF"/>
    <property type="match status" value="1"/>
</dbReference>
<dbReference type="PANTHER" id="PTHR43877">
    <property type="entry name" value="AMINOALKYLPHOSPHONATE N-ACETYLTRANSFERASE-RELATED-RELATED"/>
    <property type="match status" value="1"/>
</dbReference>
<evidence type="ECO:0000313" key="5">
    <source>
        <dbReference type="Proteomes" id="UP000603865"/>
    </source>
</evidence>
<organism evidence="4 5">
    <name type="scientific">Deinococcus ruber</name>
    <dbReference type="NCBI Taxonomy" id="1848197"/>
    <lineage>
        <taxon>Bacteria</taxon>
        <taxon>Thermotogati</taxon>
        <taxon>Deinococcota</taxon>
        <taxon>Deinococci</taxon>
        <taxon>Deinococcales</taxon>
        <taxon>Deinococcaceae</taxon>
        <taxon>Deinococcus</taxon>
    </lineage>
</organism>
<evidence type="ECO:0000259" key="3">
    <source>
        <dbReference type="PROSITE" id="PS51186"/>
    </source>
</evidence>
<comment type="caution">
    <text evidence="4">The sequence shown here is derived from an EMBL/GenBank/DDBJ whole genome shotgun (WGS) entry which is preliminary data.</text>
</comment>
<dbReference type="PANTHER" id="PTHR43877:SF1">
    <property type="entry name" value="ACETYLTRANSFERASE"/>
    <property type="match status" value="1"/>
</dbReference>
<evidence type="ECO:0000256" key="1">
    <source>
        <dbReference type="ARBA" id="ARBA00022679"/>
    </source>
</evidence>
<dbReference type="Pfam" id="PF00583">
    <property type="entry name" value="Acetyltransf_1"/>
    <property type="match status" value="1"/>
</dbReference>
<dbReference type="EMBL" id="BMQL01000005">
    <property type="protein sequence ID" value="GGR01628.1"/>
    <property type="molecule type" value="Genomic_DNA"/>
</dbReference>
<keyword evidence="2" id="KW-0012">Acyltransferase</keyword>
<dbReference type="AlphaFoldDB" id="A0A918C148"/>
<evidence type="ECO:0000256" key="2">
    <source>
        <dbReference type="ARBA" id="ARBA00023315"/>
    </source>
</evidence>
<evidence type="ECO:0000313" key="4">
    <source>
        <dbReference type="EMBL" id="GGR01628.1"/>
    </source>
</evidence>
<dbReference type="GO" id="GO:0016747">
    <property type="term" value="F:acyltransferase activity, transferring groups other than amino-acyl groups"/>
    <property type="evidence" value="ECO:0007669"/>
    <property type="project" value="InterPro"/>
</dbReference>